<gene>
    <name evidence="1" type="ORF">TBRA_LOCUS2387</name>
</gene>
<keyword evidence="2" id="KW-1185">Reference proteome</keyword>
<proteinExistence type="predicted"/>
<reference evidence="1 2" key="1">
    <citation type="submission" date="2020-02" db="EMBL/GenBank/DDBJ databases">
        <authorList>
            <person name="Ferguson B K."/>
        </authorList>
    </citation>
    <scope>NUCLEOTIDE SEQUENCE [LARGE SCALE GENOMIC DNA]</scope>
</reference>
<name>A0A6H5I3G1_9HYME</name>
<dbReference type="AlphaFoldDB" id="A0A6H5I3G1"/>
<dbReference type="EMBL" id="CADCXV010000464">
    <property type="protein sequence ID" value="CAB0030384.1"/>
    <property type="molecule type" value="Genomic_DNA"/>
</dbReference>
<protein>
    <submittedName>
        <fullName evidence="1">Uncharacterized protein</fullName>
    </submittedName>
</protein>
<evidence type="ECO:0000313" key="2">
    <source>
        <dbReference type="Proteomes" id="UP000479190"/>
    </source>
</evidence>
<organism evidence="1 2">
    <name type="scientific">Trichogramma brassicae</name>
    <dbReference type="NCBI Taxonomy" id="86971"/>
    <lineage>
        <taxon>Eukaryota</taxon>
        <taxon>Metazoa</taxon>
        <taxon>Ecdysozoa</taxon>
        <taxon>Arthropoda</taxon>
        <taxon>Hexapoda</taxon>
        <taxon>Insecta</taxon>
        <taxon>Pterygota</taxon>
        <taxon>Neoptera</taxon>
        <taxon>Endopterygota</taxon>
        <taxon>Hymenoptera</taxon>
        <taxon>Apocrita</taxon>
        <taxon>Proctotrupomorpha</taxon>
        <taxon>Chalcidoidea</taxon>
        <taxon>Trichogrammatidae</taxon>
        <taxon>Trichogramma</taxon>
    </lineage>
</organism>
<dbReference type="Proteomes" id="UP000479190">
    <property type="component" value="Unassembled WGS sequence"/>
</dbReference>
<accession>A0A6H5I3G1</accession>
<sequence length="87" mass="9789">MPGLRPNWNAHARHLLRNSPARICQKRGGSERFDYDTDDADQSLQLTGRRNTRIAVILGAILWCGGGNVHYERPFRYALNLDLGGPT</sequence>
<evidence type="ECO:0000313" key="1">
    <source>
        <dbReference type="EMBL" id="CAB0030384.1"/>
    </source>
</evidence>